<proteinExistence type="predicted"/>
<keyword evidence="3" id="KW-0547">Nucleotide-binding</keyword>
<evidence type="ECO:0000256" key="1">
    <source>
        <dbReference type="SAM" id="MobiDB-lite"/>
    </source>
</evidence>
<evidence type="ECO:0000313" key="3">
    <source>
        <dbReference type="EMBL" id="RKD32018.1"/>
    </source>
</evidence>
<dbReference type="RefSeq" id="WP_120196680.1">
    <property type="nucleotide sequence ID" value="NZ_MCIA01000014.1"/>
</dbReference>
<keyword evidence="3" id="KW-0067">ATP-binding</keyword>
<dbReference type="AlphaFoldDB" id="A0A419T3Q2"/>
<feature type="transmembrane region" description="Helical" evidence="2">
    <location>
        <begin position="329"/>
        <end position="350"/>
    </location>
</feature>
<organism evidence="3 4">
    <name type="scientific">Lacrimispora algidixylanolytica</name>
    <dbReference type="NCBI Taxonomy" id="94868"/>
    <lineage>
        <taxon>Bacteria</taxon>
        <taxon>Bacillati</taxon>
        <taxon>Bacillota</taxon>
        <taxon>Clostridia</taxon>
        <taxon>Lachnospirales</taxon>
        <taxon>Lachnospiraceae</taxon>
        <taxon>Lacrimispora</taxon>
    </lineage>
</organism>
<name>A0A419T3Q2_9FIRM</name>
<evidence type="ECO:0000256" key="2">
    <source>
        <dbReference type="SAM" id="Phobius"/>
    </source>
</evidence>
<gene>
    <name evidence="3" type="ORF">BET01_18575</name>
</gene>
<dbReference type="PANTHER" id="PTHR37826:SF3">
    <property type="entry name" value="J DOMAIN-CONTAINING PROTEIN"/>
    <property type="match status" value="1"/>
</dbReference>
<dbReference type="GO" id="GO:0005524">
    <property type="term" value="F:ATP binding"/>
    <property type="evidence" value="ECO:0007669"/>
    <property type="project" value="UniProtKB-KW"/>
</dbReference>
<reference evidence="3 4" key="1">
    <citation type="submission" date="2016-08" db="EMBL/GenBank/DDBJ databases">
        <title>A new outlook on sporulation: Clostridium algidixylanolyticum.</title>
        <authorList>
            <person name="Poppleton D.I."/>
            <person name="Gribaldo S."/>
        </authorList>
    </citation>
    <scope>NUCLEOTIDE SEQUENCE [LARGE SCALE GENOMIC DNA]</scope>
    <source>
        <strain evidence="3 4">SPL73</strain>
    </source>
</reference>
<feature type="region of interest" description="Disordered" evidence="1">
    <location>
        <begin position="41"/>
        <end position="62"/>
    </location>
</feature>
<accession>A0A419T3Q2</accession>
<protein>
    <submittedName>
        <fullName evidence="3">ATP-binding protein</fullName>
    </submittedName>
</protein>
<keyword evidence="2" id="KW-0812">Transmembrane</keyword>
<comment type="caution">
    <text evidence="3">The sequence shown here is derived from an EMBL/GenBank/DDBJ whole genome shotgun (WGS) entry which is preliminary data.</text>
</comment>
<keyword evidence="2" id="KW-0472">Membrane</keyword>
<dbReference type="Proteomes" id="UP000284277">
    <property type="component" value="Unassembled WGS sequence"/>
</dbReference>
<keyword evidence="4" id="KW-1185">Reference proteome</keyword>
<sequence length="351" mass="40445">MSGIITYQCPNCGGPLKFNPKLQKYACEYCLSEFTEGEAKEKEAEKKEAERVARESKESPGEPVLYSCPSCGAEVVTDETTAATFCYYCHNPVILTRRISGEYHPDYVIPFSIDKKKAEEMFRSWMKKKRFTPKAFYSEDQIEKISGVYFPYLLYSCKVNGSLVARADRLRIWVSGNYRYTETQTYEVKREGLMPIKYVPRNALKKASKELTEGVFPFDTDVLEPFSMGYLSGFVAERRDMEETDFSGEVKEEVRSFARDTLKNSIASYDSVRVEDELFDFTEERWEYALLPVWALTYLDRNKNKMYYFTINGQTGKVCGKLPVDKGKLLLLFAEIFIPMLLAMLAVGYLI</sequence>
<keyword evidence="2" id="KW-1133">Transmembrane helix</keyword>
<dbReference type="OrthoDB" id="3182597at2"/>
<evidence type="ECO:0000313" key="4">
    <source>
        <dbReference type="Proteomes" id="UP000284277"/>
    </source>
</evidence>
<dbReference type="Gene3D" id="2.20.28.30">
    <property type="entry name" value="RNA polymerase ii, chain L"/>
    <property type="match status" value="2"/>
</dbReference>
<feature type="compositionally biased region" description="Basic and acidic residues" evidence="1">
    <location>
        <begin position="41"/>
        <end position="60"/>
    </location>
</feature>
<dbReference type="PANTHER" id="PTHR37826">
    <property type="entry name" value="FLOTILLIN BAND_7_5 DOMAIN PROTEIN"/>
    <property type="match status" value="1"/>
</dbReference>
<dbReference type="EMBL" id="MCIA01000014">
    <property type="protein sequence ID" value="RKD32018.1"/>
    <property type="molecule type" value="Genomic_DNA"/>
</dbReference>